<proteinExistence type="predicted"/>
<protein>
    <submittedName>
        <fullName evidence="1">Uncharacterized protein</fullName>
    </submittedName>
</protein>
<reference evidence="1 2" key="2">
    <citation type="journal article" date="2022" name="Mol. Ecol. Resour.">
        <title>The genomes of chicory, endive, great burdock and yacon provide insights into Asteraceae paleo-polyploidization history and plant inulin production.</title>
        <authorList>
            <person name="Fan W."/>
            <person name="Wang S."/>
            <person name="Wang H."/>
            <person name="Wang A."/>
            <person name="Jiang F."/>
            <person name="Liu H."/>
            <person name="Zhao H."/>
            <person name="Xu D."/>
            <person name="Zhang Y."/>
        </authorList>
    </citation>
    <scope>NUCLEOTIDE SEQUENCE [LARGE SCALE GENOMIC DNA]</scope>
    <source>
        <strain evidence="2">cv. Niubang</strain>
    </source>
</reference>
<dbReference type="EMBL" id="CM042057">
    <property type="protein sequence ID" value="KAI3693484.1"/>
    <property type="molecule type" value="Genomic_DNA"/>
</dbReference>
<reference evidence="2" key="1">
    <citation type="journal article" date="2022" name="Mol. Ecol. Resour.">
        <title>The genomes of chicory, endive, great burdock and yacon provide insights into Asteraceae palaeo-polyploidization history and plant inulin production.</title>
        <authorList>
            <person name="Fan W."/>
            <person name="Wang S."/>
            <person name="Wang H."/>
            <person name="Wang A."/>
            <person name="Jiang F."/>
            <person name="Liu H."/>
            <person name="Zhao H."/>
            <person name="Xu D."/>
            <person name="Zhang Y."/>
        </authorList>
    </citation>
    <scope>NUCLEOTIDE SEQUENCE [LARGE SCALE GENOMIC DNA]</scope>
    <source>
        <strain evidence="2">cv. Niubang</strain>
    </source>
</reference>
<sequence length="81" mass="9294">MPSLSSSSPSHLQTHYEEQTEFSNFQTYRLSVSPHHIGAQLLHSRVQSPATDLVIIGHRRHQHRSTLCFSCRDEIIKWPSA</sequence>
<name>A0ACB8Z736_ARCLA</name>
<gene>
    <name evidence="1" type="ORF">L6452_33319</name>
</gene>
<dbReference type="Proteomes" id="UP001055879">
    <property type="component" value="Linkage Group LG11"/>
</dbReference>
<evidence type="ECO:0000313" key="1">
    <source>
        <dbReference type="EMBL" id="KAI3693484.1"/>
    </source>
</evidence>
<comment type="caution">
    <text evidence="1">The sequence shown here is derived from an EMBL/GenBank/DDBJ whole genome shotgun (WGS) entry which is preliminary data.</text>
</comment>
<keyword evidence="2" id="KW-1185">Reference proteome</keyword>
<evidence type="ECO:0000313" key="2">
    <source>
        <dbReference type="Proteomes" id="UP001055879"/>
    </source>
</evidence>
<accession>A0ACB8Z736</accession>
<organism evidence="1 2">
    <name type="scientific">Arctium lappa</name>
    <name type="common">Greater burdock</name>
    <name type="synonym">Lappa major</name>
    <dbReference type="NCBI Taxonomy" id="4217"/>
    <lineage>
        <taxon>Eukaryota</taxon>
        <taxon>Viridiplantae</taxon>
        <taxon>Streptophyta</taxon>
        <taxon>Embryophyta</taxon>
        <taxon>Tracheophyta</taxon>
        <taxon>Spermatophyta</taxon>
        <taxon>Magnoliopsida</taxon>
        <taxon>eudicotyledons</taxon>
        <taxon>Gunneridae</taxon>
        <taxon>Pentapetalae</taxon>
        <taxon>asterids</taxon>
        <taxon>campanulids</taxon>
        <taxon>Asterales</taxon>
        <taxon>Asteraceae</taxon>
        <taxon>Carduoideae</taxon>
        <taxon>Cardueae</taxon>
        <taxon>Arctiinae</taxon>
        <taxon>Arctium</taxon>
    </lineage>
</organism>